<protein>
    <submittedName>
        <fullName evidence="3">Uncharacterized protein</fullName>
    </submittedName>
</protein>
<gene>
    <name evidence="3" type="ORF">Dda_6440</name>
</gene>
<evidence type="ECO:0000256" key="2">
    <source>
        <dbReference type="SAM" id="MobiDB-lite"/>
    </source>
</evidence>
<feature type="region of interest" description="Disordered" evidence="2">
    <location>
        <begin position="242"/>
        <end position="274"/>
    </location>
</feature>
<evidence type="ECO:0000256" key="1">
    <source>
        <dbReference type="SAM" id="Coils"/>
    </source>
</evidence>
<reference evidence="3" key="1">
    <citation type="submission" date="2023-01" db="EMBL/GenBank/DDBJ databases">
        <title>The chitinases involved in constricting ring structure development in the nematode-trapping fungus Drechslerella dactyloides.</title>
        <authorList>
            <person name="Wang R."/>
            <person name="Zhang L."/>
            <person name="Tang P."/>
            <person name="Li S."/>
            <person name="Liang L."/>
        </authorList>
    </citation>
    <scope>NUCLEOTIDE SEQUENCE</scope>
    <source>
        <strain evidence="3">YMF1.00031</strain>
    </source>
</reference>
<accession>A0AAD6NHE8</accession>
<name>A0AAD6NHE8_DREDA</name>
<feature type="compositionally biased region" description="Polar residues" evidence="2">
    <location>
        <begin position="247"/>
        <end position="257"/>
    </location>
</feature>
<sequence length="274" mass="30847">MSDPKIPQTDLEALRHKLKAQIRELQAGFEIKEAGFEQKLAELENNFEKKLETLQQNIEALEGVLKSIVMSTPAQQKDITALADEFNSRLDEVKADYQAKFSKAEADYNTKFSVRDEQALKTERQLETVQQQALKTKHQLETVEQQALKTENHILRLRGWDPKNISRDAFVTRNGADLGQRFGLNSFQVMAFFGNASAHRSTSRAAAHFLLQSKNQAGQKIFMREYGQSYEDYILSKKEEPIGGGTVQRSECLGSSDSAKEEPIGGGDVHLDNP</sequence>
<dbReference type="AlphaFoldDB" id="A0AAD6NHE8"/>
<evidence type="ECO:0000313" key="4">
    <source>
        <dbReference type="Proteomes" id="UP001221413"/>
    </source>
</evidence>
<keyword evidence="1" id="KW-0175">Coiled coil</keyword>
<dbReference type="Proteomes" id="UP001221413">
    <property type="component" value="Unassembled WGS sequence"/>
</dbReference>
<feature type="coiled-coil region" evidence="1">
    <location>
        <begin position="33"/>
        <end position="64"/>
    </location>
</feature>
<evidence type="ECO:0000313" key="3">
    <source>
        <dbReference type="EMBL" id="KAJ6258400.1"/>
    </source>
</evidence>
<proteinExistence type="predicted"/>
<keyword evidence="4" id="KW-1185">Reference proteome</keyword>
<feature type="compositionally biased region" description="Basic and acidic residues" evidence="2">
    <location>
        <begin position="258"/>
        <end position="274"/>
    </location>
</feature>
<organism evidence="3 4">
    <name type="scientific">Drechslerella dactyloides</name>
    <name type="common">Nematode-trapping fungus</name>
    <name type="synonym">Arthrobotrys dactyloides</name>
    <dbReference type="NCBI Taxonomy" id="74499"/>
    <lineage>
        <taxon>Eukaryota</taxon>
        <taxon>Fungi</taxon>
        <taxon>Dikarya</taxon>
        <taxon>Ascomycota</taxon>
        <taxon>Pezizomycotina</taxon>
        <taxon>Orbiliomycetes</taxon>
        <taxon>Orbiliales</taxon>
        <taxon>Orbiliaceae</taxon>
        <taxon>Drechslerella</taxon>
    </lineage>
</organism>
<comment type="caution">
    <text evidence="3">The sequence shown here is derived from an EMBL/GenBank/DDBJ whole genome shotgun (WGS) entry which is preliminary data.</text>
</comment>
<dbReference type="EMBL" id="JAQGDS010000008">
    <property type="protein sequence ID" value="KAJ6258400.1"/>
    <property type="molecule type" value="Genomic_DNA"/>
</dbReference>